<evidence type="ECO:0000313" key="8">
    <source>
        <dbReference type="EMBL" id="SFM44618.1"/>
    </source>
</evidence>
<dbReference type="Pfam" id="PF01292">
    <property type="entry name" value="Ni_hydr_CYTB"/>
    <property type="match status" value="1"/>
</dbReference>
<sequence length="227" mass="25048">MKTIQLWDLPIRLFHWLLVVAVAGAIATVKLGGTWMVWHERFGLMVLALLSFRVVWGFVGSRHAQFASFVRGPSAVRRYLRGEWQGVGHNPLGALSVLALIGLFALQAVTGLFATDEIAFNGPLYRAVSSEWNELFTRWHKLAEWVLYGLIALHILAVLYYTHVRKDNLVKPMITGRKEVPEGQGEDTGMAGINAFLFAVAVSAGVIWVATGGLLPPPPPPPQDLGW</sequence>
<reference evidence="9" key="1">
    <citation type="submission" date="2016-10" db="EMBL/GenBank/DDBJ databases">
        <authorList>
            <person name="Varghese N."/>
            <person name="Submissions S."/>
        </authorList>
    </citation>
    <scope>NUCLEOTIDE SEQUENCE [LARGE SCALE GENOMIC DNA]</scope>
    <source>
        <strain evidence="9">CGMCC 1.6775</strain>
    </source>
</reference>
<feature type="transmembrane region" description="Helical" evidence="6">
    <location>
        <begin position="12"/>
        <end position="36"/>
    </location>
</feature>
<dbReference type="AlphaFoldDB" id="A0A1I4QX40"/>
<dbReference type="Proteomes" id="UP000199339">
    <property type="component" value="Unassembled WGS sequence"/>
</dbReference>
<dbReference type="GO" id="GO:0009055">
    <property type="term" value="F:electron transfer activity"/>
    <property type="evidence" value="ECO:0007669"/>
    <property type="project" value="InterPro"/>
</dbReference>
<feature type="domain" description="Cytochrome b561 bacterial/Ni-hydrogenase" evidence="7">
    <location>
        <begin position="7"/>
        <end position="176"/>
    </location>
</feature>
<dbReference type="RefSeq" id="WP_091997817.1">
    <property type="nucleotide sequence ID" value="NZ_FOUR01000001.1"/>
</dbReference>
<accession>A0A1I4QX40</accession>
<name>A0A1I4QX40_9GAMM</name>
<dbReference type="EMBL" id="FOUR01000001">
    <property type="protein sequence ID" value="SFM44618.1"/>
    <property type="molecule type" value="Genomic_DNA"/>
</dbReference>
<evidence type="ECO:0000256" key="5">
    <source>
        <dbReference type="ARBA" id="ARBA00023136"/>
    </source>
</evidence>
<dbReference type="PANTHER" id="PTHR30485">
    <property type="entry name" value="NI/FE-HYDROGENASE 1 B-TYPE CYTOCHROME SUBUNIT"/>
    <property type="match status" value="1"/>
</dbReference>
<feature type="transmembrane region" description="Helical" evidence="6">
    <location>
        <begin position="42"/>
        <end position="59"/>
    </location>
</feature>
<dbReference type="SUPFAM" id="SSF81342">
    <property type="entry name" value="Transmembrane di-heme cytochromes"/>
    <property type="match status" value="1"/>
</dbReference>
<evidence type="ECO:0000256" key="2">
    <source>
        <dbReference type="ARBA" id="ARBA00022475"/>
    </source>
</evidence>
<organism evidence="8 9">
    <name type="scientific">Marinobacter pelagius</name>
    <dbReference type="NCBI Taxonomy" id="379482"/>
    <lineage>
        <taxon>Bacteria</taxon>
        <taxon>Pseudomonadati</taxon>
        <taxon>Pseudomonadota</taxon>
        <taxon>Gammaproteobacteria</taxon>
        <taxon>Pseudomonadales</taxon>
        <taxon>Marinobacteraceae</taxon>
        <taxon>Marinobacter</taxon>
    </lineage>
</organism>
<evidence type="ECO:0000256" key="1">
    <source>
        <dbReference type="ARBA" id="ARBA00004651"/>
    </source>
</evidence>
<protein>
    <submittedName>
        <fullName evidence="8">Cytochrome b</fullName>
    </submittedName>
</protein>
<evidence type="ECO:0000256" key="6">
    <source>
        <dbReference type="SAM" id="Phobius"/>
    </source>
</evidence>
<dbReference type="InterPro" id="IPR016174">
    <property type="entry name" value="Di-haem_cyt_TM"/>
</dbReference>
<dbReference type="OrthoDB" id="196472at2"/>
<evidence type="ECO:0000313" key="9">
    <source>
        <dbReference type="Proteomes" id="UP000199339"/>
    </source>
</evidence>
<evidence type="ECO:0000259" key="7">
    <source>
        <dbReference type="Pfam" id="PF01292"/>
    </source>
</evidence>
<evidence type="ECO:0000256" key="3">
    <source>
        <dbReference type="ARBA" id="ARBA00022692"/>
    </source>
</evidence>
<dbReference type="PANTHER" id="PTHR30485:SF2">
    <property type="entry name" value="BLL0597 PROTEIN"/>
    <property type="match status" value="1"/>
</dbReference>
<dbReference type="GO" id="GO:0022904">
    <property type="term" value="P:respiratory electron transport chain"/>
    <property type="evidence" value="ECO:0007669"/>
    <property type="project" value="InterPro"/>
</dbReference>
<feature type="transmembrane region" description="Helical" evidence="6">
    <location>
        <begin position="92"/>
        <end position="114"/>
    </location>
</feature>
<feature type="transmembrane region" description="Helical" evidence="6">
    <location>
        <begin position="145"/>
        <end position="164"/>
    </location>
</feature>
<proteinExistence type="predicted"/>
<keyword evidence="4 6" id="KW-1133">Transmembrane helix</keyword>
<keyword evidence="3 6" id="KW-0812">Transmembrane</keyword>
<evidence type="ECO:0000256" key="4">
    <source>
        <dbReference type="ARBA" id="ARBA00022989"/>
    </source>
</evidence>
<gene>
    <name evidence="8" type="ORF">SAMN04487961_0288</name>
</gene>
<keyword evidence="2" id="KW-1003">Cell membrane</keyword>
<comment type="subcellular location">
    <subcellularLocation>
        <location evidence="1">Cell membrane</location>
        <topology evidence="1">Multi-pass membrane protein</topology>
    </subcellularLocation>
</comment>
<keyword evidence="5 6" id="KW-0472">Membrane</keyword>
<dbReference type="GO" id="GO:0005886">
    <property type="term" value="C:plasma membrane"/>
    <property type="evidence" value="ECO:0007669"/>
    <property type="project" value="UniProtKB-SubCell"/>
</dbReference>
<dbReference type="InterPro" id="IPR051542">
    <property type="entry name" value="Hydrogenase_cytochrome"/>
</dbReference>
<dbReference type="InterPro" id="IPR011577">
    <property type="entry name" value="Cyt_b561_bac/Ni-Hgenase"/>
</dbReference>
<feature type="transmembrane region" description="Helical" evidence="6">
    <location>
        <begin position="195"/>
        <end position="215"/>
    </location>
</feature>
<dbReference type="GO" id="GO:0020037">
    <property type="term" value="F:heme binding"/>
    <property type="evidence" value="ECO:0007669"/>
    <property type="project" value="TreeGrafter"/>
</dbReference>
<dbReference type="Gene3D" id="1.20.950.20">
    <property type="entry name" value="Transmembrane di-heme cytochromes, Chain C"/>
    <property type="match status" value="1"/>
</dbReference>
<keyword evidence="9" id="KW-1185">Reference proteome</keyword>